<accession>A0A224YBZ4</accession>
<evidence type="ECO:0000313" key="1">
    <source>
        <dbReference type="EMBL" id="MAA15218.1"/>
    </source>
</evidence>
<sequence length="155" mass="18900">MQDFTEMLDTGEQIYVTKRTYNEERVECVYWEKLALNKTDYDFYKWYRKQPRPREWTKQGPQKKKEHLHAKLCRIEGWPVMKIRHSYEKETRAISHRLVFWSWREKCGVLQRPDGNCNQHVWKSNIGKTSLCDRVFWHFCGVITYPVFKKSCIST</sequence>
<reference evidence="1" key="1">
    <citation type="journal article" date="2017" name="Parasit. Vectors">
        <title>Sialotranscriptomics of Rhipicephalus zambeziensis reveals intricate expression profiles of secretory proteins and suggests tight temporal transcriptional regulation during blood-feeding.</title>
        <authorList>
            <person name="de Castro M.H."/>
            <person name="de Klerk D."/>
            <person name="Pienaar R."/>
            <person name="Rees D.J.G."/>
            <person name="Mans B.J."/>
        </authorList>
    </citation>
    <scope>NUCLEOTIDE SEQUENCE</scope>
    <source>
        <tissue evidence="1">Salivary glands</tissue>
    </source>
</reference>
<proteinExistence type="predicted"/>
<name>A0A224YBZ4_9ACAR</name>
<dbReference type="Gene3D" id="2.40.128.20">
    <property type="match status" value="1"/>
</dbReference>
<organism evidence="1">
    <name type="scientific">Rhipicephalus zambeziensis</name>
    <dbReference type="NCBI Taxonomy" id="60191"/>
    <lineage>
        <taxon>Eukaryota</taxon>
        <taxon>Metazoa</taxon>
        <taxon>Ecdysozoa</taxon>
        <taxon>Arthropoda</taxon>
        <taxon>Chelicerata</taxon>
        <taxon>Arachnida</taxon>
        <taxon>Acari</taxon>
        <taxon>Parasitiformes</taxon>
        <taxon>Ixodida</taxon>
        <taxon>Ixodoidea</taxon>
        <taxon>Ixodidae</taxon>
        <taxon>Rhipicephalinae</taxon>
        <taxon>Rhipicephalus</taxon>
        <taxon>Rhipicephalus</taxon>
    </lineage>
</organism>
<dbReference type="AlphaFoldDB" id="A0A224YBZ4"/>
<dbReference type="EMBL" id="GFPF01004072">
    <property type="protein sequence ID" value="MAA15218.1"/>
    <property type="molecule type" value="Transcribed_RNA"/>
</dbReference>
<dbReference type="InterPro" id="IPR012674">
    <property type="entry name" value="Calycin"/>
</dbReference>
<dbReference type="SUPFAM" id="SSF50814">
    <property type="entry name" value="Lipocalins"/>
    <property type="match status" value="1"/>
</dbReference>
<protein>
    <submittedName>
        <fullName evidence="1">Lipocalin</fullName>
    </submittedName>
</protein>